<accession>X1IBR0</accession>
<feature type="non-terminal residue" evidence="1">
    <location>
        <position position="1"/>
    </location>
</feature>
<protein>
    <submittedName>
        <fullName evidence="1">Uncharacterized protein</fullName>
    </submittedName>
</protein>
<evidence type="ECO:0000313" key="1">
    <source>
        <dbReference type="EMBL" id="GAH63534.1"/>
    </source>
</evidence>
<sequence>LYSQNFKIRSNKKIMVEDLEKSIDFLVNSKIIPFTRQELYIILENINITQCRPNELKEVANKLYRILYNFSQKILVYVLH</sequence>
<organism evidence="1">
    <name type="scientific">marine sediment metagenome</name>
    <dbReference type="NCBI Taxonomy" id="412755"/>
    <lineage>
        <taxon>unclassified sequences</taxon>
        <taxon>metagenomes</taxon>
        <taxon>ecological metagenomes</taxon>
    </lineage>
</organism>
<gene>
    <name evidence="1" type="ORF">S03H2_48303</name>
</gene>
<name>X1IBR0_9ZZZZ</name>
<dbReference type="AlphaFoldDB" id="X1IBR0"/>
<dbReference type="EMBL" id="BARU01030447">
    <property type="protein sequence ID" value="GAH63534.1"/>
    <property type="molecule type" value="Genomic_DNA"/>
</dbReference>
<reference evidence="1" key="1">
    <citation type="journal article" date="2014" name="Front. Microbiol.">
        <title>High frequency of phylogenetically diverse reductive dehalogenase-homologous genes in deep subseafloor sedimentary metagenomes.</title>
        <authorList>
            <person name="Kawai M."/>
            <person name="Futagami T."/>
            <person name="Toyoda A."/>
            <person name="Takaki Y."/>
            <person name="Nishi S."/>
            <person name="Hori S."/>
            <person name="Arai W."/>
            <person name="Tsubouchi T."/>
            <person name="Morono Y."/>
            <person name="Uchiyama I."/>
            <person name="Ito T."/>
            <person name="Fujiyama A."/>
            <person name="Inagaki F."/>
            <person name="Takami H."/>
        </authorList>
    </citation>
    <scope>NUCLEOTIDE SEQUENCE</scope>
    <source>
        <strain evidence="1">Expedition CK06-06</strain>
    </source>
</reference>
<comment type="caution">
    <text evidence="1">The sequence shown here is derived from an EMBL/GenBank/DDBJ whole genome shotgun (WGS) entry which is preliminary data.</text>
</comment>
<proteinExistence type="predicted"/>